<evidence type="ECO:0000313" key="1">
    <source>
        <dbReference type="EMBL" id="BAN64466.1"/>
    </source>
</evidence>
<organism evidence="1">
    <name type="scientific">Babesia bovis</name>
    <dbReference type="NCBI Taxonomy" id="5865"/>
    <lineage>
        <taxon>Eukaryota</taxon>
        <taxon>Sar</taxon>
        <taxon>Alveolata</taxon>
        <taxon>Apicomplexa</taxon>
        <taxon>Aconoidasida</taxon>
        <taxon>Piroplasmida</taxon>
        <taxon>Babesiidae</taxon>
        <taxon>Babesia</taxon>
    </lineage>
</organism>
<reference evidence="1" key="1">
    <citation type="journal article" date="2014" name="BMC Genomics">
        <title>The Babesia bovis gene and promoter model: an update from full-length EST analysis.</title>
        <authorList>
            <person name="Yamagishi J."/>
            <person name="Wakaguri H."/>
            <person name="Yokoyama N."/>
            <person name="Yamashita R."/>
            <person name="Suzuki Y."/>
            <person name="Xuan X."/>
            <person name="Igarashi I."/>
        </authorList>
    </citation>
    <scope>NUCLEOTIDE SEQUENCE</scope>
    <source>
        <strain evidence="1">Texas</strain>
    </source>
</reference>
<protein>
    <submittedName>
        <fullName evidence="1">Uncharacterized protein</fullName>
    </submittedName>
</protein>
<dbReference type="EMBL" id="AK440672">
    <property type="protein sequence ID" value="BAN64466.1"/>
    <property type="molecule type" value="mRNA"/>
</dbReference>
<accession>S6B620</accession>
<name>S6B620_BABBO</name>
<sequence length="158" mass="17386">MYLIFHTPSPDICPTAWRAASSVLLISWLFSKINVYLTSSLSAPSMSSLVNSVLSNSSNLSLDKCTGTVKVAPSTVSFTSRNCTITCTVYRGSGISIQCNLLIQPCGTVHKPFDTLSLYIHYLGIRRHCVMRFHRSAVIGIHRDTYKILHSATAMVKS</sequence>
<proteinExistence type="evidence at transcript level"/>
<dbReference type="AlphaFoldDB" id="S6B620"/>